<name>A0A7X2TA05_9FIRM</name>
<feature type="transmembrane region" description="Helical" evidence="1">
    <location>
        <begin position="224"/>
        <end position="243"/>
    </location>
</feature>
<gene>
    <name evidence="3" type="ORF">FYJ52_02805</name>
</gene>
<dbReference type="GO" id="GO:0004175">
    <property type="term" value="F:endopeptidase activity"/>
    <property type="evidence" value="ECO:0007669"/>
    <property type="project" value="UniProtKB-ARBA"/>
</dbReference>
<dbReference type="GO" id="GO:0080120">
    <property type="term" value="P:CAAX-box protein maturation"/>
    <property type="evidence" value="ECO:0007669"/>
    <property type="project" value="UniProtKB-ARBA"/>
</dbReference>
<protein>
    <submittedName>
        <fullName evidence="3">CPBP family intramembrane metalloprotease</fullName>
    </submittedName>
</protein>
<keyword evidence="4" id="KW-1185">Reference proteome</keyword>
<feature type="transmembrane region" description="Helical" evidence="1">
    <location>
        <begin position="170"/>
        <end position="190"/>
    </location>
</feature>
<reference evidence="3 4" key="1">
    <citation type="submission" date="2019-08" db="EMBL/GenBank/DDBJ databases">
        <title>In-depth cultivation of the pig gut microbiome towards novel bacterial diversity and tailored functional studies.</title>
        <authorList>
            <person name="Wylensek D."/>
            <person name="Hitch T.C.A."/>
            <person name="Clavel T."/>
        </authorList>
    </citation>
    <scope>NUCLEOTIDE SEQUENCE [LARGE SCALE GENOMIC DNA]</scope>
    <source>
        <strain evidence="3 4">RF-744-FAT-4</strain>
    </source>
</reference>
<feature type="transmembrane region" description="Helical" evidence="1">
    <location>
        <begin position="196"/>
        <end position="217"/>
    </location>
</feature>
<dbReference type="GO" id="GO:0008237">
    <property type="term" value="F:metallopeptidase activity"/>
    <property type="evidence" value="ECO:0007669"/>
    <property type="project" value="UniProtKB-KW"/>
</dbReference>
<dbReference type="EMBL" id="VUMO01000002">
    <property type="protein sequence ID" value="MSS19343.1"/>
    <property type="molecule type" value="Genomic_DNA"/>
</dbReference>
<feature type="transmembrane region" description="Helical" evidence="1">
    <location>
        <begin position="249"/>
        <end position="271"/>
    </location>
</feature>
<proteinExistence type="predicted"/>
<dbReference type="Pfam" id="PF02517">
    <property type="entry name" value="Rce1-like"/>
    <property type="match status" value="1"/>
</dbReference>
<feature type="domain" description="CAAX prenyl protease 2/Lysostaphin resistance protein A-like" evidence="2">
    <location>
        <begin position="135"/>
        <end position="236"/>
    </location>
</feature>
<dbReference type="InterPro" id="IPR003675">
    <property type="entry name" value="Rce1/LyrA-like_dom"/>
</dbReference>
<keyword evidence="1" id="KW-1133">Transmembrane helix</keyword>
<keyword evidence="3" id="KW-0645">Protease</keyword>
<feature type="transmembrane region" description="Helical" evidence="1">
    <location>
        <begin position="136"/>
        <end position="158"/>
    </location>
</feature>
<accession>A0A7X2TA05</accession>
<sequence>MRKKLRLFFNNAPLNGALLYFFAVCAIFFGVGRLLPVSIWTEIIFRFALFVLIVFFLHTIFGWTLKDLGFSTKGMGVSIYLSWSEWIKVVMYVSLLVTLAHPQAMHQLEQAGGASALVPTLRGVAKNLAALTPQKLAVTILFGGSVGLFEETFFRLGLVNQLRLHFGDGFQRAWCTVLISGGLFAALHFMNALNQPLSLTVMQVLQAFGTGVLWGAIYWRSGNAVVPVILHSLTDILILTATAGTSASAAASFGASAAYMGFDFALAAIYLRPKKTRHSGIQAKPLWYNDPIEEIEENEANFLK</sequence>
<organism evidence="3 4">
    <name type="scientific">Pseudoramibacter porci</name>
    <dbReference type="NCBI Taxonomy" id="2606631"/>
    <lineage>
        <taxon>Bacteria</taxon>
        <taxon>Bacillati</taxon>
        <taxon>Bacillota</taxon>
        <taxon>Clostridia</taxon>
        <taxon>Eubacteriales</taxon>
        <taxon>Eubacteriaceae</taxon>
        <taxon>Pseudoramibacter</taxon>
    </lineage>
</organism>
<feature type="transmembrane region" description="Helical" evidence="1">
    <location>
        <begin position="12"/>
        <end position="31"/>
    </location>
</feature>
<feature type="transmembrane region" description="Helical" evidence="1">
    <location>
        <begin position="43"/>
        <end position="65"/>
    </location>
</feature>
<keyword evidence="1" id="KW-0812">Transmembrane</keyword>
<dbReference type="GO" id="GO:0006508">
    <property type="term" value="P:proteolysis"/>
    <property type="evidence" value="ECO:0007669"/>
    <property type="project" value="UniProtKB-KW"/>
</dbReference>
<feature type="transmembrane region" description="Helical" evidence="1">
    <location>
        <begin position="77"/>
        <end position="100"/>
    </location>
</feature>
<keyword evidence="1" id="KW-0472">Membrane</keyword>
<keyword evidence="3" id="KW-0482">Metalloprotease</keyword>
<evidence type="ECO:0000256" key="1">
    <source>
        <dbReference type="SAM" id="Phobius"/>
    </source>
</evidence>
<evidence type="ECO:0000259" key="2">
    <source>
        <dbReference type="Pfam" id="PF02517"/>
    </source>
</evidence>
<keyword evidence="3" id="KW-0378">Hydrolase</keyword>
<dbReference type="Proteomes" id="UP000461754">
    <property type="component" value="Unassembled WGS sequence"/>
</dbReference>
<dbReference type="AlphaFoldDB" id="A0A7X2TA05"/>
<comment type="caution">
    <text evidence="3">The sequence shown here is derived from an EMBL/GenBank/DDBJ whole genome shotgun (WGS) entry which is preliminary data.</text>
</comment>
<evidence type="ECO:0000313" key="4">
    <source>
        <dbReference type="Proteomes" id="UP000461754"/>
    </source>
</evidence>
<evidence type="ECO:0000313" key="3">
    <source>
        <dbReference type="EMBL" id="MSS19343.1"/>
    </source>
</evidence>